<dbReference type="InterPro" id="IPR002941">
    <property type="entry name" value="DNA_methylase_N4/N6"/>
</dbReference>
<dbReference type="InterPro" id="IPR029063">
    <property type="entry name" value="SAM-dependent_MTases_sf"/>
</dbReference>
<gene>
    <name evidence="10" type="primary">dpnA_2</name>
    <name evidence="10" type="ORF">Enr17x_44920</name>
</gene>
<dbReference type="InterPro" id="IPR001091">
    <property type="entry name" value="RM_Methyltransferase"/>
</dbReference>
<evidence type="ECO:0000256" key="3">
    <source>
        <dbReference type="ARBA" id="ARBA00022679"/>
    </source>
</evidence>
<keyword evidence="5" id="KW-0680">Restriction system</keyword>
<comment type="catalytic activity">
    <reaction evidence="7">
        <text>a 2'-deoxycytidine in DNA + S-adenosyl-L-methionine = an N(4)-methyl-2'-deoxycytidine in DNA + S-adenosyl-L-homocysteine + H(+)</text>
        <dbReference type="Rhea" id="RHEA:16857"/>
        <dbReference type="Rhea" id="RHEA-COMP:11369"/>
        <dbReference type="Rhea" id="RHEA-COMP:13674"/>
        <dbReference type="ChEBI" id="CHEBI:15378"/>
        <dbReference type="ChEBI" id="CHEBI:57856"/>
        <dbReference type="ChEBI" id="CHEBI:59789"/>
        <dbReference type="ChEBI" id="CHEBI:85452"/>
        <dbReference type="ChEBI" id="CHEBI:137933"/>
        <dbReference type="EC" id="2.1.1.113"/>
    </reaction>
</comment>
<dbReference type="EMBL" id="CP037452">
    <property type="protein sequence ID" value="QDV52429.1"/>
    <property type="molecule type" value="Genomic_DNA"/>
</dbReference>
<evidence type="ECO:0000313" key="11">
    <source>
        <dbReference type="Proteomes" id="UP000318313"/>
    </source>
</evidence>
<dbReference type="AlphaFoldDB" id="A0A518IH65"/>
<dbReference type="GO" id="GO:0003677">
    <property type="term" value="F:DNA binding"/>
    <property type="evidence" value="ECO:0007669"/>
    <property type="project" value="UniProtKB-KW"/>
</dbReference>
<dbReference type="REBASE" id="364200">
    <property type="entry name" value="M.PbaEnr17ORF44920P"/>
</dbReference>
<dbReference type="Pfam" id="PF01555">
    <property type="entry name" value="N6_N4_Mtase"/>
    <property type="match status" value="2"/>
</dbReference>
<name>A0A518IH65_9PLAN</name>
<evidence type="ECO:0000259" key="9">
    <source>
        <dbReference type="Pfam" id="PF01555"/>
    </source>
</evidence>
<protein>
    <recommendedName>
        <fullName evidence="8">Methyltransferase</fullName>
        <ecNumber evidence="8">2.1.1.-</ecNumber>
    </recommendedName>
</protein>
<dbReference type="PROSITE" id="PS00093">
    <property type="entry name" value="N4_MTASE"/>
    <property type="match status" value="1"/>
</dbReference>
<dbReference type="GO" id="GO:0008170">
    <property type="term" value="F:N-methyltransferase activity"/>
    <property type="evidence" value="ECO:0007669"/>
    <property type="project" value="InterPro"/>
</dbReference>
<feature type="domain" description="DNA methylase N-4/N-6" evidence="9">
    <location>
        <begin position="186"/>
        <end position="321"/>
    </location>
</feature>
<evidence type="ECO:0000256" key="6">
    <source>
        <dbReference type="ARBA" id="ARBA00023125"/>
    </source>
</evidence>
<dbReference type="PRINTS" id="PR00508">
    <property type="entry name" value="S21N4MTFRASE"/>
</dbReference>
<keyword evidence="6" id="KW-0238">DNA-binding</keyword>
<dbReference type="CDD" id="cd02440">
    <property type="entry name" value="AdoMet_MTases"/>
    <property type="match status" value="1"/>
</dbReference>
<accession>A0A518IH65</accession>
<dbReference type="SUPFAM" id="SSF53335">
    <property type="entry name" value="S-adenosyl-L-methionine-dependent methyltransferases"/>
    <property type="match status" value="2"/>
</dbReference>
<dbReference type="GO" id="GO:0015667">
    <property type="term" value="F:site-specific DNA-methyltransferase (cytosine-N4-specific) activity"/>
    <property type="evidence" value="ECO:0007669"/>
    <property type="project" value="UniProtKB-EC"/>
</dbReference>
<dbReference type="InterPro" id="IPR017985">
    <property type="entry name" value="MeTrfase_CN4_CS"/>
</dbReference>
<feature type="domain" description="DNA methylase N-4/N-6" evidence="9">
    <location>
        <begin position="43"/>
        <end position="142"/>
    </location>
</feature>
<evidence type="ECO:0000256" key="7">
    <source>
        <dbReference type="ARBA" id="ARBA00049120"/>
    </source>
</evidence>
<keyword evidence="2 10" id="KW-0489">Methyltransferase</keyword>
<dbReference type="KEGG" id="gfm:Enr17x_44920"/>
<reference evidence="10 11" key="1">
    <citation type="submission" date="2019-03" db="EMBL/GenBank/DDBJ databases">
        <title>Deep-cultivation of Planctomycetes and their phenomic and genomic characterization uncovers novel biology.</title>
        <authorList>
            <person name="Wiegand S."/>
            <person name="Jogler M."/>
            <person name="Boedeker C."/>
            <person name="Pinto D."/>
            <person name="Vollmers J."/>
            <person name="Rivas-Marin E."/>
            <person name="Kohn T."/>
            <person name="Peeters S.H."/>
            <person name="Heuer A."/>
            <person name="Rast P."/>
            <person name="Oberbeckmann S."/>
            <person name="Bunk B."/>
            <person name="Jeske O."/>
            <person name="Meyerdierks A."/>
            <person name="Storesund J.E."/>
            <person name="Kallscheuer N."/>
            <person name="Luecker S."/>
            <person name="Lage O.M."/>
            <person name="Pohl T."/>
            <person name="Merkel B.J."/>
            <person name="Hornburger P."/>
            <person name="Mueller R.-W."/>
            <person name="Bruemmer F."/>
            <person name="Labrenz M."/>
            <person name="Spormann A.M."/>
            <person name="Op den Camp H."/>
            <person name="Overmann J."/>
            <person name="Amann R."/>
            <person name="Jetten M.S.M."/>
            <person name="Mascher T."/>
            <person name="Medema M.H."/>
            <person name="Devos D.P."/>
            <person name="Kaster A.-K."/>
            <person name="Ovreas L."/>
            <person name="Rohde M."/>
            <person name="Galperin M.Y."/>
            <person name="Jogler C."/>
        </authorList>
    </citation>
    <scope>NUCLEOTIDE SEQUENCE [LARGE SCALE GENOMIC DNA]</scope>
    <source>
        <strain evidence="10 11">Enr17</strain>
    </source>
</reference>
<dbReference type="Gene3D" id="3.40.50.150">
    <property type="entry name" value="Vaccinia Virus protein VP39"/>
    <property type="match status" value="2"/>
</dbReference>
<keyword evidence="3 10" id="KW-0808">Transferase</keyword>
<comment type="similarity">
    <text evidence="1">Belongs to the N(4)/N(6)-methyltransferase family. N(4) subfamily.</text>
</comment>
<evidence type="ECO:0000256" key="5">
    <source>
        <dbReference type="ARBA" id="ARBA00022747"/>
    </source>
</evidence>
<organism evidence="10 11">
    <name type="scientific">Gimesia fumaroli</name>
    <dbReference type="NCBI Taxonomy" id="2527976"/>
    <lineage>
        <taxon>Bacteria</taxon>
        <taxon>Pseudomonadati</taxon>
        <taxon>Planctomycetota</taxon>
        <taxon>Planctomycetia</taxon>
        <taxon>Planctomycetales</taxon>
        <taxon>Planctomycetaceae</taxon>
        <taxon>Gimesia</taxon>
    </lineage>
</organism>
<evidence type="ECO:0000256" key="4">
    <source>
        <dbReference type="ARBA" id="ARBA00022691"/>
    </source>
</evidence>
<keyword evidence="11" id="KW-1185">Reference proteome</keyword>
<sequence>MEQDGFRFRTQLNRELISREHISVFQQEAFRRVSTSEESPAKKKRTRKMPEPYNALDGKRWIQNSISVWSDLRKSTEEVRLKHPAIFPEMLVERLIETFLPLKGETILDPFAGSGSTIVTAEKMGKTGIGMELSEEYAALARQRILDVASQQSEQAASDSDQAEIKSRVMHGSAMSLSEHVAPGSIDLCITSPPYWNVLNQRRSADHKAVRHYGNHEQDLGVVEDYEEFLTELTQVFQQVLEALRPGGYCCVIVMDLRKKSQFFPFHSDLAARLQQIGYIYDDLIIWNRQSEYNNLRPLGFPSVFRVNKVHEFILLMQKPKQ</sequence>
<dbReference type="Proteomes" id="UP000318313">
    <property type="component" value="Chromosome"/>
</dbReference>
<keyword evidence="4" id="KW-0949">S-adenosyl-L-methionine</keyword>
<proteinExistence type="inferred from homology"/>
<dbReference type="EC" id="2.1.1.-" evidence="8"/>
<dbReference type="GO" id="GO:0032259">
    <property type="term" value="P:methylation"/>
    <property type="evidence" value="ECO:0007669"/>
    <property type="project" value="UniProtKB-KW"/>
</dbReference>
<evidence type="ECO:0000256" key="1">
    <source>
        <dbReference type="ARBA" id="ARBA00010203"/>
    </source>
</evidence>
<evidence type="ECO:0000313" key="10">
    <source>
        <dbReference type="EMBL" id="QDV52429.1"/>
    </source>
</evidence>
<dbReference type="GO" id="GO:0009307">
    <property type="term" value="P:DNA restriction-modification system"/>
    <property type="evidence" value="ECO:0007669"/>
    <property type="project" value="UniProtKB-KW"/>
</dbReference>
<evidence type="ECO:0000256" key="2">
    <source>
        <dbReference type="ARBA" id="ARBA00022603"/>
    </source>
</evidence>
<evidence type="ECO:0000256" key="8">
    <source>
        <dbReference type="RuleBase" id="RU362026"/>
    </source>
</evidence>